<feature type="transmembrane region" description="Helical" evidence="1">
    <location>
        <begin position="132"/>
        <end position="153"/>
    </location>
</feature>
<keyword evidence="3" id="KW-1185">Reference proteome</keyword>
<evidence type="ECO:0000313" key="3">
    <source>
        <dbReference type="Proteomes" id="UP000679950"/>
    </source>
</evidence>
<feature type="transmembrane region" description="Helical" evidence="1">
    <location>
        <begin position="348"/>
        <end position="372"/>
    </location>
</feature>
<organism evidence="2 3">
    <name type="scientific">Lederbergia ruris</name>
    <dbReference type="NCBI Taxonomy" id="217495"/>
    <lineage>
        <taxon>Bacteria</taxon>
        <taxon>Bacillati</taxon>
        <taxon>Bacillota</taxon>
        <taxon>Bacilli</taxon>
        <taxon>Bacillales</taxon>
        <taxon>Bacillaceae</taxon>
        <taxon>Lederbergia</taxon>
    </lineage>
</organism>
<name>A0ABQ4KMP6_9BACI</name>
<feature type="transmembrane region" description="Helical" evidence="1">
    <location>
        <begin position="30"/>
        <end position="47"/>
    </location>
</feature>
<keyword evidence="1" id="KW-1133">Transmembrane helix</keyword>
<reference evidence="2 3" key="1">
    <citation type="submission" date="2021-03" db="EMBL/GenBank/DDBJ databases">
        <title>Antimicrobial resistance genes in bacteria isolated from Japanese honey, and their potential for conferring macrolide and lincosamide resistance in the American foulbrood pathogen Paenibacillus larvae.</title>
        <authorList>
            <person name="Okamoto M."/>
            <person name="Kumagai M."/>
            <person name="Kanamori H."/>
            <person name="Takamatsu D."/>
        </authorList>
    </citation>
    <scope>NUCLEOTIDE SEQUENCE [LARGE SCALE GENOMIC DNA]</scope>
    <source>
        <strain evidence="2 3">J8TS2</strain>
    </source>
</reference>
<feature type="transmembrane region" description="Helical" evidence="1">
    <location>
        <begin position="102"/>
        <end position="126"/>
    </location>
</feature>
<feature type="transmembrane region" description="Helical" evidence="1">
    <location>
        <begin position="190"/>
        <end position="207"/>
    </location>
</feature>
<dbReference type="Pfam" id="PF05975">
    <property type="entry name" value="EcsB"/>
    <property type="match status" value="1"/>
</dbReference>
<feature type="transmembrane region" description="Helical" evidence="1">
    <location>
        <begin position="284"/>
        <end position="301"/>
    </location>
</feature>
<gene>
    <name evidence="2" type="ORF">J8TS2_29970</name>
</gene>
<accession>A0ABQ4KMP6</accession>
<dbReference type="RefSeq" id="WP_212966820.1">
    <property type="nucleotide sequence ID" value="NZ_BORB01000028.1"/>
</dbReference>
<dbReference type="InterPro" id="IPR010288">
    <property type="entry name" value="EcsB_ABC"/>
</dbReference>
<sequence>MKTIDELWKERVQAYIRELQKYMKYMFNDHLLFVLIFGGGAALYYYSQWVKTLQPSFPVAIIMAILFALVLSASPITTLLKEADIVFLLPLETNLKPYFKKAITLSFLTQVYLIVFVVAACMPMFVQVTGKSFKWFLYLLLLTALLKYWNLLIHWWMLKISSSHSLFFDWLIRFAVSGLLLYFILNNASFWFIGAVLFILAAFSIYVREAAKNKGINWERLIDKEQARMQAFYHVANMFTDVPHLKGRVKRRRWLDIVFSSIPYGSDQTYRFLYSRALVRTNEYSGLILRLSVISALIILWSDQLYLALAISLLFIYLTGFQLFPILRRYEMKIWTNLYPIKKSQKNSAFLQLLLKILLFQALLFGVCAWIGGGIVQGTVVAGISIIFAVLFARVYAPSRIKKIFSI</sequence>
<dbReference type="EMBL" id="BORB01000028">
    <property type="protein sequence ID" value="GIN58678.1"/>
    <property type="molecule type" value="Genomic_DNA"/>
</dbReference>
<dbReference type="Proteomes" id="UP000679950">
    <property type="component" value="Unassembled WGS sequence"/>
</dbReference>
<feature type="transmembrane region" description="Helical" evidence="1">
    <location>
        <begin position="378"/>
        <end position="397"/>
    </location>
</feature>
<comment type="caution">
    <text evidence="2">The sequence shown here is derived from an EMBL/GenBank/DDBJ whole genome shotgun (WGS) entry which is preliminary data.</text>
</comment>
<dbReference type="PIRSF" id="PIRSF037259">
    <property type="entry name" value="EcsB_ABC"/>
    <property type="match status" value="1"/>
</dbReference>
<feature type="transmembrane region" description="Helical" evidence="1">
    <location>
        <begin position="307"/>
        <end position="327"/>
    </location>
</feature>
<protein>
    <submittedName>
        <fullName evidence="2">ABC transporter permease</fullName>
    </submittedName>
</protein>
<proteinExistence type="predicted"/>
<keyword evidence="1" id="KW-0812">Transmembrane</keyword>
<evidence type="ECO:0000313" key="2">
    <source>
        <dbReference type="EMBL" id="GIN58678.1"/>
    </source>
</evidence>
<feature type="transmembrane region" description="Helical" evidence="1">
    <location>
        <begin position="59"/>
        <end position="81"/>
    </location>
</feature>
<keyword evidence="1" id="KW-0472">Membrane</keyword>
<evidence type="ECO:0000256" key="1">
    <source>
        <dbReference type="SAM" id="Phobius"/>
    </source>
</evidence>